<evidence type="ECO:0000313" key="2">
    <source>
        <dbReference type="EMBL" id="MFC7440244.1"/>
    </source>
</evidence>
<proteinExistence type="predicted"/>
<organism evidence="2 3">
    <name type="scientific">Laceyella putida</name>
    <dbReference type="NCBI Taxonomy" id="110101"/>
    <lineage>
        <taxon>Bacteria</taxon>
        <taxon>Bacillati</taxon>
        <taxon>Bacillota</taxon>
        <taxon>Bacilli</taxon>
        <taxon>Bacillales</taxon>
        <taxon>Thermoactinomycetaceae</taxon>
        <taxon>Laceyella</taxon>
    </lineage>
</organism>
<feature type="transmembrane region" description="Helical" evidence="1">
    <location>
        <begin position="6"/>
        <end position="25"/>
    </location>
</feature>
<keyword evidence="1" id="KW-0472">Membrane</keyword>
<dbReference type="Pfam" id="PF07441">
    <property type="entry name" value="BofA"/>
    <property type="match status" value="1"/>
</dbReference>
<dbReference type="InterPro" id="IPR010001">
    <property type="entry name" value="BofA"/>
</dbReference>
<name>A0ABW2RGX8_9BACL</name>
<dbReference type="EMBL" id="JBHTBW010000006">
    <property type="protein sequence ID" value="MFC7440244.1"/>
    <property type="molecule type" value="Genomic_DNA"/>
</dbReference>
<dbReference type="RefSeq" id="WP_379863463.1">
    <property type="nucleotide sequence ID" value="NZ_JBHTBW010000006.1"/>
</dbReference>
<evidence type="ECO:0000313" key="3">
    <source>
        <dbReference type="Proteomes" id="UP001596500"/>
    </source>
</evidence>
<feature type="transmembrane region" description="Helical" evidence="1">
    <location>
        <begin position="66"/>
        <end position="88"/>
    </location>
</feature>
<keyword evidence="1" id="KW-1133">Transmembrane helix</keyword>
<evidence type="ECO:0000256" key="1">
    <source>
        <dbReference type="SAM" id="Phobius"/>
    </source>
</evidence>
<dbReference type="NCBIfam" id="TIGR02862">
    <property type="entry name" value="spore_BofA"/>
    <property type="match status" value="1"/>
</dbReference>
<accession>A0ABW2RGX8</accession>
<protein>
    <submittedName>
        <fullName evidence="2">Pro-sigmaK processing inhibitor BofA family protein</fullName>
    </submittedName>
</protein>
<sequence length="90" mass="10021">MLEIKWWGLALVGAVMVFMLINRSVTKPLYWIWRGFLYSAIGGLVLFLINLVGQFAHFHIPINPVTAFAAGILGAPGVFYLVVVKLIFIS</sequence>
<comment type="caution">
    <text evidence="2">The sequence shown here is derived from an EMBL/GenBank/DDBJ whole genome shotgun (WGS) entry which is preliminary data.</text>
</comment>
<gene>
    <name evidence="2" type="ORF">ACFQNG_03575</name>
</gene>
<reference evidence="3" key="1">
    <citation type="journal article" date="2019" name="Int. J. Syst. Evol. Microbiol.">
        <title>The Global Catalogue of Microorganisms (GCM) 10K type strain sequencing project: providing services to taxonomists for standard genome sequencing and annotation.</title>
        <authorList>
            <consortium name="The Broad Institute Genomics Platform"/>
            <consortium name="The Broad Institute Genome Sequencing Center for Infectious Disease"/>
            <person name="Wu L."/>
            <person name="Ma J."/>
        </authorList>
    </citation>
    <scope>NUCLEOTIDE SEQUENCE [LARGE SCALE GENOMIC DNA]</scope>
    <source>
        <strain evidence="3">CGMCC 1.12942</strain>
    </source>
</reference>
<feature type="transmembrane region" description="Helical" evidence="1">
    <location>
        <begin position="37"/>
        <end position="60"/>
    </location>
</feature>
<keyword evidence="3" id="KW-1185">Reference proteome</keyword>
<keyword evidence="1" id="KW-0812">Transmembrane</keyword>
<dbReference type="Proteomes" id="UP001596500">
    <property type="component" value="Unassembled WGS sequence"/>
</dbReference>